<dbReference type="InterPro" id="IPR001173">
    <property type="entry name" value="Glyco_trans_2-like"/>
</dbReference>
<dbReference type="RefSeq" id="WP_092319901.1">
    <property type="nucleotide sequence ID" value="NZ_FOKY01000021.1"/>
</dbReference>
<dbReference type="EMBL" id="FOKY01000021">
    <property type="protein sequence ID" value="SFB92108.1"/>
    <property type="molecule type" value="Genomic_DNA"/>
</dbReference>
<dbReference type="Proteomes" id="UP000240042">
    <property type="component" value="Unassembled WGS sequence"/>
</dbReference>
<dbReference type="Gene3D" id="3.90.550.10">
    <property type="entry name" value="Spore Coat Polysaccharide Biosynthesis Protein SpsA, Chain A"/>
    <property type="match status" value="1"/>
</dbReference>
<organism evidence="2 3">
    <name type="scientific">Brevinema andersonii</name>
    <dbReference type="NCBI Taxonomy" id="34097"/>
    <lineage>
        <taxon>Bacteria</taxon>
        <taxon>Pseudomonadati</taxon>
        <taxon>Spirochaetota</taxon>
        <taxon>Spirochaetia</taxon>
        <taxon>Brevinematales</taxon>
        <taxon>Brevinemataceae</taxon>
        <taxon>Brevinema</taxon>
    </lineage>
</organism>
<dbReference type="PANTHER" id="PTHR22916:SF3">
    <property type="entry name" value="UDP-GLCNAC:BETAGAL BETA-1,3-N-ACETYLGLUCOSAMINYLTRANSFERASE-LIKE PROTEIN 1"/>
    <property type="match status" value="1"/>
</dbReference>
<protein>
    <submittedName>
        <fullName evidence="2">Glycosyl transferase family 2</fullName>
    </submittedName>
</protein>
<dbReference type="InterPro" id="IPR029044">
    <property type="entry name" value="Nucleotide-diphossugar_trans"/>
</dbReference>
<keyword evidence="3" id="KW-1185">Reference proteome</keyword>
<dbReference type="OrthoDB" id="305760at2"/>
<dbReference type="GO" id="GO:0016758">
    <property type="term" value="F:hexosyltransferase activity"/>
    <property type="evidence" value="ECO:0007669"/>
    <property type="project" value="UniProtKB-ARBA"/>
</dbReference>
<gene>
    <name evidence="2" type="ORF">SAMN02745150_01326</name>
</gene>
<reference evidence="3" key="1">
    <citation type="submission" date="2016-10" db="EMBL/GenBank/DDBJ databases">
        <authorList>
            <person name="Varghese N."/>
            <person name="Submissions S."/>
        </authorList>
    </citation>
    <scope>NUCLEOTIDE SEQUENCE [LARGE SCALE GENOMIC DNA]</scope>
    <source>
        <strain evidence="3">ATCC 43811</strain>
    </source>
</reference>
<dbReference type="PANTHER" id="PTHR22916">
    <property type="entry name" value="GLYCOSYLTRANSFERASE"/>
    <property type="match status" value="1"/>
</dbReference>
<evidence type="ECO:0000313" key="3">
    <source>
        <dbReference type="Proteomes" id="UP000240042"/>
    </source>
</evidence>
<name>A0A1I1F2Y8_BREAD</name>
<evidence type="ECO:0000259" key="1">
    <source>
        <dbReference type="Pfam" id="PF00535"/>
    </source>
</evidence>
<dbReference type="STRING" id="34097.SAMN02745150_01326"/>
<evidence type="ECO:0000313" key="2">
    <source>
        <dbReference type="EMBL" id="SFB92108.1"/>
    </source>
</evidence>
<sequence length="340" mass="39391">MSYSYCPLVSVVIPTYNRKIMLKKAIDSVLAQEYGNIEIIVSDNASTDGTDVMMESYCKKYSNIKYIRHSENVGSVQNGYRGYQEVSGKYYMILCDDDYLGDRTFFPEAVAVMEMNAQIAFVRGIVVSTDQNETIFSVPNFYHSKKLTKGIEFYLNYQRPGYEHIDSFFALVRKQLVDKCGIMNVNPPGLDHWLWSVLCLYGDVCFLPKIIGYYRGHSVNKESENIDFAMNFDYVCDTVKWISNQAIMLYPEYQSKILEQRCPNIEASQILTFYVNILKRYKLPKEIVNIINNSNIIEYPEIYSELMKMSGLKDGIIRKSARILNKILNKFGLKIVKFKF</sequence>
<proteinExistence type="predicted"/>
<accession>A0A1I1F2Y8</accession>
<dbReference type="AlphaFoldDB" id="A0A1I1F2Y8"/>
<dbReference type="SUPFAM" id="SSF53448">
    <property type="entry name" value="Nucleotide-diphospho-sugar transferases"/>
    <property type="match status" value="1"/>
</dbReference>
<dbReference type="Pfam" id="PF00535">
    <property type="entry name" value="Glycos_transf_2"/>
    <property type="match status" value="1"/>
</dbReference>
<keyword evidence="2" id="KW-0808">Transferase</keyword>
<feature type="domain" description="Glycosyltransferase 2-like" evidence="1">
    <location>
        <begin position="10"/>
        <end position="179"/>
    </location>
</feature>